<feature type="region of interest" description="Disordered" evidence="12">
    <location>
        <begin position="691"/>
        <end position="715"/>
    </location>
</feature>
<dbReference type="InterPro" id="IPR001264">
    <property type="entry name" value="Glyco_trans_51"/>
</dbReference>
<dbReference type="InterPro" id="IPR023346">
    <property type="entry name" value="Lysozyme-like_dom_sf"/>
</dbReference>
<dbReference type="GO" id="GO:0030288">
    <property type="term" value="C:outer membrane-bounded periplasmic space"/>
    <property type="evidence" value="ECO:0007669"/>
    <property type="project" value="TreeGrafter"/>
</dbReference>
<evidence type="ECO:0000256" key="8">
    <source>
        <dbReference type="ARBA" id="ARBA00022801"/>
    </source>
</evidence>
<dbReference type="SUPFAM" id="SSF53955">
    <property type="entry name" value="Lysozyme-like"/>
    <property type="match status" value="1"/>
</dbReference>
<keyword evidence="13" id="KW-0472">Membrane</keyword>
<feature type="region of interest" description="Disordered" evidence="12">
    <location>
        <begin position="1"/>
        <end position="49"/>
    </location>
</feature>
<keyword evidence="9" id="KW-0511">Multifunctional enzyme</keyword>
<accession>A0A443LC45</accession>
<evidence type="ECO:0000256" key="5">
    <source>
        <dbReference type="ARBA" id="ARBA00022670"/>
    </source>
</evidence>
<dbReference type="InterPro" id="IPR036950">
    <property type="entry name" value="PBP_transglycosylase"/>
</dbReference>
<dbReference type="PANTHER" id="PTHR32282:SF33">
    <property type="entry name" value="PEPTIDOGLYCAN GLYCOSYLTRANSFERASE"/>
    <property type="match status" value="1"/>
</dbReference>
<keyword evidence="13" id="KW-1133">Transmembrane helix</keyword>
<evidence type="ECO:0000256" key="1">
    <source>
        <dbReference type="ARBA" id="ARBA00004752"/>
    </source>
</evidence>
<keyword evidence="8" id="KW-0378">Hydrolase</keyword>
<evidence type="ECO:0000256" key="10">
    <source>
        <dbReference type="ARBA" id="ARBA00044770"/>
    </source>
</evidence>
<keyword evidence="6" id="KW-0328">Glycosyltransferase</keyword>
<evidence type="ECO:0000256" key="3">
    <source>
        <dbReference type="ARBA" id="ARBA00007739"/>
    </source>
</evidence>
<feature type="compositionally biased region" description="Low complexity" evidence="12">
    <location>
        <begin position="18"/>
        <end position="29"/>
    </location>
</feature>
<name>A0A443LC45_9RHOB</name>
<dbReference type="NCBIfam" id="TIGR02074">
    <property type="entry name" value="PBP_1a_fam"/>
    <property type="match status" value="1"/>
</dbReference>
<evidence type="ECO:0000256" key="7">
    <source>
        <dbReference type="ARBA" id="ARBA00022679"/>
    </source>
</evidence>
<feature type="transmembrane region" description="Helical" evidence="13">
    <location>
        <begin position="71"/>
        <end position="90"/>
    </location>
</feature>
<dbReference type="GO" id="GO:0009252">
    <property type="term" value="P:peptidoglycan biosynthetic process"/>
    <property type="evidence" value="ECO:0007669"/>
    <property type="project" value="UniProtKB-UniPathway"/>
</dbReference>
<evidence type="ECO:0000313" key="16">
    <source>
        <dbReference type="EMBL" id="RWR46763.1"/>
    </source>
</evidence>
<comment type="caution">
    <text evidence="16">The sequence shown here is derived from an EMBL/GenBank/DDBJ whole genome shotgun (WGS) entry which is preliminary data.</text>
</comment>
<dbReference type="Gene3D" id="1.10.3810.10">
    <property type="entry name" value="Biosynthetic peptidoglycan transglycosylase-like"/>
    <property type="match status" value="1"/>
</dbReference>
<dbReference type="PANTHER" id="PTHR32282">
    <property type="entry name" value="BINDING PROTEIN TRANSPEPTIDASE, PUTATIVE-RELATED"/>
    <property type="match status" value="1"/>
</dbReference>
<reference evidence="16 17" key="1">
    <citation type="submission" date="2019-01" db="EMBL/GenBank/DDBJ databases">
        <title>Sinorhodobacter populi sp. nov. isolated from the symptomatic bark tissue of Populus euramericana canker.</title>
        <authorList>
            <person name="Xu G."/>
        </authorList>
    </citation>
    <scope>NUCLEOTIDE SEQUENCE [LARGE SCALE GENOMIC DNA]</scope>
    <source>
        <strain evidence="16 17">CCTCC AB2012026</strain>
    </source>
</reference>
<protein>
    <recommendedName>
        <fullName evidence="10">peptidoglycan glycosyltransferase</fullName>
        <ecNumber evidence="10">2.4.99.28</ecNumber>
    </recommendedName>
</protein>
<dbReference type="OrthoDB" id="9766909at2"/>
<evidence type="ECO:0000259" key="14">
    <source>
        <dbReference type="Pfam" id="PF00905"/>
    </source>
</evidence>
<keyword evidence="13" id="KW-0812">Transmembrane</keyword>
<comment type="similarity">
    <text evidence="3">In the N-terminal section; belongs to the glycosyltransferase 51 family.</text>
</comment>
<dbReference type="GO" id="GO:0008658">
    <property type="term" value="F:penicillin binding"/>
    <property type="evidence" value="ECO:0007669"/>
    <property type="project" value="InterPro"/>
</dbReference>
<keyword evidence="7" id="KW-0808">Transferase</keyword>
<dbReference type="GO" id="GO:0006508">
    <property type="term" value="P:proteolysis"/>
    <property type="evidence" value="ECO:0007669"/>
    <property type="project" value="UniProtKB-KW"/>
</dbReference>
<dbReference type="InterPro" id="IPR001460">
    <property type="entry name" value="PCN-bd_Tpept"/>
</dbReference>
<comment type="catalytic activity">
    <reaction evidence="11">
        <text>[GlcNAc-(1-&gt;4)-Mur2Ac(oyl-L-Ala-gamma-D-Glu-L-Lys-D-Ala-D-Ala)](n)-di-trans,octa-cis-undecaprenyl diphosphate + beta-D-GlcNAc-(1-&gt;4)-Mur2Ac(oyl-L-Ala-gamma-D-Glu-L-Lys-D-Ala-D-Ala)-di-trans,octa-cis-undecaprenyl diphosphate = [GlcNAc-(1-&gt;4)-Mur2Ac(oyl-L-Ala-gamma-D-Glu-L-Lys-D-Ala-D-Ala)](n+1)-di-trans,octa-cis-undecaprenyl diphosphate + di-trans,octa-cis-undecaprenyl diphosphate + H(+)</text>
        <dbReference type="Rhea" id="RHEA:23708"/>
        <dbReference type="Rhea" id="RHEA-COMP:9602"/>
        <dbReference type="Rhea" id="RHEA-COMP:9603"/>
        <dbReference type="ChEBI" id="CHEBI:15378"/>
        <dbReference type="ChEBI" id="CHEBI:58405"/>
        <dbReference type="ChEBI" id="CHEBI:60033"/>
        <dbReference type="ChEBI" id="CHEBI:78435"/>
        <dbReference type="EC" id="2.4.99.28"/>
    </reaction>
</comment>
<feature type="compositionally biased region" description="Low complexity" evidence="12">
    <location>
        <begin position="704"/>
        <end position="715"/>
    </location>
</feature>
<dbReference type="Pfam" id="PF00905">
    <property type="entry name" value="Transpeptidase"/>
    <property type="match status" value="1"/>
</dbReference>
<dbReference type="Gene3D" id="3.40.710.10">
    <property type="entry name" value="DD-peptidase/beta-lactamase superfamily"/>
    <property type="match status" value="1"/>
</dbReference>
<dbReference type="GO" id="GO:0004180">
    <property type="term" value="F:carboxypeptidase activity"/>
    <property type="evidence" value="ECO:0007669"/>
    <property type="project" value="UniProtKB-KW"/>
</dbReference>
<dbReference type="InterPro" id="IPR050396">
    <property type="entry name" value="Glycosyltr_51/Transpeptidase"/>
</dbReference>
<evidence type="ECO:0000256" key="11">
    <source>
        <dbReference type="ARBA" id="ARBA00049902"/>
    </source>
</evidence>
<keyword evidence="17" id="KW-1185">Reference proteome</keyword>
<evidence type="ECO:0000256" key="9">
    <source>
        <dbReference type="ARBA" id="ARBA00023268"/>
    </source>
</evidence>
<sequence>MAGTGGRRGPLMADKRYPTGSAPAAKATPKPAPSQKSHGSSAPRPPRRRGPIRTALYGFAHFIWRVVWGTAWRVGAVIALIVGLATFYFYSQLPEYTALLDGRNRGSVTLLDRGGEVFAWRGETFGGQITAENVSPNLRNAIIATEDRRFYKHFGVSPRGIASAIAINLREGRGPLEGNGGSTITQQVAKLLCLGVAYDPKRWKTEAAYEDDCRSGGVKRKIKEIPFALAMEFKYSKNQILTIYLNRAYLGAGARGFEAAAQRYFGTSAANVTPQQAAMLAGLLKAPSYYAPTSNLKRSQERAGMVLALMHEQGFLNDKDWAQARDNPATLSEAAQARAGGYFADWVMDTIPDFLSKDTTEDVVIRTTLDQSLQRKAEEALAAVFDTKVKDGSAAEAAIVVMSSDGAVRAMVGGRKTKVSGAFNRATQAKRQTGSTFKPFVYAAALDMGWTPDTPILDGPLTINVKGSGPWSPKNYTNKYLGEIPLWKALAESINTATVRVGQAVGFDAVRKVATDFGFASDLAAGPAVVLGVSESTLLEMTGSYAGILNGGSSVKPYGLTELRLKGDTDPLFGAGGGMGERVISERAARELMWMMFQGVEQGTSRRARLDGHEVAGKTGTTQSARDAWFIGFTADYVTGVWMGYDDNRPLSGVTGGGLPAEIWHEVMARVEADVPSTPLPKADPAEWRNQPVAQGAPQAPWTEGGPIPEGGVPVVDGELVRPEPQKTETLGDKIESLLHSLY</sequence>
<comment type="similarity">
    <text evidence="2">In the C-terminal section; belongs to the transpeptidase family.</text>
</comment>
<evidence type="ECO:0000313" key="17">
    <source>
        <dbReference type="Proteomes" id="UP000286594"/>
    </source>
</evidence>
<dbReference type="SUPFAM" id="SSF56601">
    <property type="entry name" value="beta-lactamase/transpeptidase-like"/>
    <property type="match status" value="1"/>
</dbReference>
<feature type="domain" description="Glycosyl transferase family 51" evidence="15">
    <location>
        <begin position="129"/>
        <end position="310"/>
    </location>
</feature>
<evidence type="ECO:0000259" key="15">
    <source>
        <dbReference type="Pfam" id="PF00912"/>
    </source>
</evidence>
<dbReference type="InterPro" id="IPR012338">
    <property type="entry name" value="Beta-lactam/transpept-like"/>
</dbReference>
<dbReference type="UniPathway" id="UPA00219"/>
<evidence type="ECO:0000256" key="2">
    <source>
        <dbReference type="ARBA" id="ARBA00007090"/>
    </source>
</evidence>
<evidence type="ECO:0000256" key="4">
    <source>
        <dbReference type="ARBA" id="ARBA00022645"/>
    </source>
</evidence>
<keyword evidence="5" id="KW-0645">Protease</keyword>
<keyword evidence="4" id="KW-0121">Carboxypeptidase</keyword>
<dbReference type="AlphaFoldDB" id="A0A443LC45"/>
<proteinExistence type="inferred from homology"/>
<evidence type="ECO:0000256" key="13">
    <source>
        <dbReference type="SAM" id="Phobius"/>
    </source>
</evidence>
<gene>
    <name evidence="16" type="ORF">EOW65_12785</name>
</gene>
<evidence type="ECO:0000256" key="12">
    <source>
        <dbReference type="SAM" id="MobiDB-lite"/>
    </source>
</evidence>
<dbReference type="Pfam" id="PF00912">
    <property type="entry name" value="Transgly"/>
    <property type="match status" value="1"/>
</dbReference>
<organism evidence="16 17">
    <name type="scientific">Paenirhodobacter ferrireducens</name>
    <dbReference type="NCBI Taxonomy" id="1215032"/>
    <lineage>
        <taxon>Bacteria</taxon>
        <taxon>Pseudomonadati</taxon>
        <taxon>Pseudomonadota</taxon>
        <taxon>Alphaproteobacteria</taxon>
        <taxon>Rhodobacterales</taxon>
        <taxon>Rhodobacter group</taxon>
        <taxon>Paenirhodobacter</taxon>
    </lineage>
</organism>
<evidence type="ECO:0000256" key="6">
    <source>
        <dbReference type="ARBA" id="ARBA00022676"/>
    </source>
</evidence>
<dbReference type="RefSeq" id="WP_128150021.1">
    <property type="nucleotide sequence ID" value="NZ_SAVB01000017.1"/>
</dbReference>
<dbReference type="EC" id="2.4.99.28" evidence="10"/>
<dbReference type="Proteomes" id="UP000286594">
    <property type="component" value="Unassembled WGS sequence"/>
</dbReference>
<feature type="domain" description="Penicillin-binding protein transpeptidase" evidence="14">
    <location>
        <begin position="398"/>
        <end position="636"/>
    </location>
</feature>
<dbReference type="GO" id="GO:0008955">
    <property type="term" value="F:peptidoglycan glycosyltransferase activity"/>
    <property type="evidence" value="ECO:0007669"/>
    <property type="project" value="UniProtKB-EC"/>
</dbReference>
<comment type="pathway">
    <text evidence="1">Cell wall biogenesis; peptidoglycan biosynthesis.</text>
</comment>
<dbReference type="EMBL" id="SAVB01000017">
    <property type="protein sequence ID" value="RWR46763.1"/>
    <property type="molecule type" value="Genomic_DNA"/>
</dbReference>